<evidence type="ECO:0000259" key="2">
    <source>
        <dbReference type="PROSITE" id="PS00028"/>
    </source>
</evidence>
<reference evidence="3" key="2">
    <citation type="submission" date="2025-05" db="UniProtKB">
        <authorList>
            <consortium name="EnsemblMetazoa"/>
        </authorList>
    </citation>
    <scope>IDENTIFICATION</scope>
    <source>
        <strain evidence="3">Foshan</strain>
    </source>
</reference>
<evidence type="ECO:0000313" key="3">
    <source>
        <dbReference type="EnsemblMetazoa" id="AALFPA23_004734.P5855"/>
    </source>
</evidence>
<reference evidence="4" key="1">
    <citation type="journal article" date="2015" name="Proc. Natl. Acad. Sci. U.S.A.">
        <title>Genome sequence of the Asian Tiger mosquito, Aedes albopictus, reveals insights into its biology, genetics, and evolution.</title>
        <authorList>
            <person name="Chen X.G."/>
            <person name="Jiang X."/>
            <person name="Gu J."/>
            <person name="Xu M."/>
            <person name="Wu Y."/>
            <person name="Deng Y."/>
            <person name="Zhang C."/>
            <person name="Bonizzoni M."/>
            <person name="Dermauw W."/>
            <person name="Vontas J."/>
            <person name="Armbruster P."/>
            <person name="Huang X."/>
            <person name="Yang Y."/>
            <person name="Zhang H."/>
            <person name="He W."/>
            <person name="Peng H."/>
            <person name="Liu Y."/>
            <person name="Wu K."/>
            <person name="Chen J."/>
            <person name="Lirakis M."/>
            <person name="Topalis P."/>
            <person name="Van Leeuwen T."/>
            <person name="Hall A.B."/>
            <person name="Jiang X."/>
            <person name="Thorpe C."/>
            <person name="Mueller R.L."/>
            <person name="Sun C."/>
            <person name="Waterhouse R.M."/>
            <person name="Yan G."/>
            <person name="Tu Z.J."/>
            <person name="Fang X."/>
            <person name="James A.A."/>
        </authorList>
    </citation>
    <scope>NUCLEOTIDE SEQUENCE [LARGE SCALE GENOMIC DNA]</scope>
    <source>
        <strain evidence="4">Foshan</strain>
    </source>
</reference>
<dbReference type="EnsemblMetazoa" id="AALFPA23_004734.R5855">
    <property type="protein sequence ID" value="AALFPA23_004734.P5855"/>
    <property type="gene ID" value="AALFPA23_004734"/>
</dbReference>
<feature type="region of interest" description="Disordered" evidence="1">
    <location>
        <begin position="439"/>
        <end position="464"/>
    </location>
</feature>
<organism evidence="3 4">
    <name type="scientific">Aedes albopictus</name>
    <name type="common">Asian tiger mosquito</name>
    <name type="synonym">Stegomyia albopicta</name>
    <dbReference type="NCBI Taxonomy" id="7160"/>
    <lineage>
        <taxon>Eukaryota</taxon>
        <taxon>Metazoa</taxon>
        <taxon>Ecdysozoa</taxon>
        <taxon>Arthropoda</taxon>
        <taxon>Hexapoda</taxon>
        <taxon>Insecta</taxon>
        <taxon>Pterygota</taxon>
        <taxon>Neoptera</taxon>
        <taxon>Endopterygota</taxon>
        <taxon>Diptera</taxon>
        <taxon>Nematocera</taxon>
        <taxon>Culicoidea</taxon>
        <taxon>Culicidae</taxon>
        <taxon>Culicinae</taxon>
        <taxon>Aedini</taxon>
        <taxon>Aedes</taxon>
        <taxon>Stegomyia</taxon>
    </lineage>
</organism>
<dbReference type="GeneID" id="115264231"/>
<proteinExistence type="predicted"/>
<feature type="compositionally biased region" description="Polar residues" evidence="1">
    <location>
        <begin position="439"/>
        <end position="448"/>
    </location>
</feature>
<dbReference type="Proteomes" id="UP000069940">
    <property type="component" value="Unassembled WGS sequence"/>
</dbReference>
<dbReference type="PROSITE" id="PS00028">
    <property type="entry name" value="ZINC_FINGER_C2H2_1"/>
    <property type="match status" value="1"/>
</dbReference>
<dbReference type="RefSeq" id="XP_062707096.1">
    <property type="nucleotide sequence ID" value="XM_062851112.1"/>
</dbReference>
<dbReference type="InterPro" id="IPR013087">
    <property type="entry name" value="Znf_C2H2_type"/>
</dbReference>
<evidence type="ECO:0000313" key="4">
    <source>
        <dbReference type="Proteomes" id="UP000069940"/>
    </source>
</evidence>
<feature type="domain" description="C2H2-type" evidence="2">
    <location>
        <begin position="22"/>
        <end position="43"/>
    </location>
</feature>
<accession>A0ABM1Y166</accession>
<evidence type="ECO:0000256" key="1">
    <source>
        <dbReference type="SAM" id="MobiDB-lite"/>
    </source>
</evidence>
<keyword evidence="4" id="KW-1185">Reference proteome</keyword>
<protein>
    <recommendedName>
        <fullName evidence="2">C2H2-type domain-containing protein</fullName>
    </recommendedName>
</protein>
<name>A0ABM1Y166_AEDAL</name>
<sequence length="479" mass="53698">MSYQQALVGSNFEQHPSATTRCSRCQQECYNVAFLEEHIAQIHSEDSAKVASRQKLTTEEGMTPEVISHDPPIVPFEQVMLLQPQTVKIKEETPANQVSIDRWSDNTLVEINQYRSNEVSTSEGSIKTEAMDVEQDGIPAEETSTSTNVGSRTDPEIQITIPAEGVKQYMEQLEYGFRIRTRKQKTFGNYESYYCNRVRPKCKQQCERRVVVIINDLEAAVSIRGNHTCHLLSADSLSRHALVLHKNPPPPQSSVTAPHKSIVPGVASLGHMPFREQEKFDPSDSTSLTNALMDFNQTDETETAEHRPNNAFADYDGDDTFSASNVTVPSESSGPSTIASDGYQFHRTIPVEQLDSYLESHEFGYTFRLKRKNSKGQNKYYICRSIKYRVRPQCERKLRVYTAHDDAQEATISIRGNHTCLTAPISHLSRQTLQRLYSSEKASASQGSGAIRIPEESPAPSSEIVENCSSVVKQEVLPS</sequence>